<organism evidence="2 3">
    <name type="scientific">Phytophthora cactorum</name>
    <dbReference type="NCBI Taxonomy" id="29920"/>
    <lineage>
        <taxon>Eukaryota</taxon>
        <taxon>Sar</taxon>
        <taxon>Stramenopiles</taxon>
        <taxon>Oomycota</taxon>
        <taxon>Peronosporomycetes</taxon>
        <taxon>Peronosporales</taxon>
        <taxon>Peronosporaceae</taxon>
        <taxon>Phytophthora</taxon>
    </lineage>
</organism>
<protein>
    <submittedName>
        <fullName evidence="2">Uncharacterized protein</fullName>
    </submittedName>
</protein>
<sequence>MINLTRAVERIIAGKMPERFGLILDGWTHASEHYIAVTKTQLRPVIRQGVEVDRYFKLLELMDASDDDLADLMPSPACNRRLRALLPDLKKVESVSKAIQGEDVSLLDARVWLDGLISIKPYYARFIGPRAEIVHSPDFEAGPSAVSEDEDEEEGSFVEQIQILWSNSTDPAPSSSRSSAPSNATAPPPVHAGNTTVQGMVDASAIGYGAILDIAEQRNAPPNLLMVLESLHEKNDSKRGSAGWSCRRDVDASDAASMKINIAIPESVRADTNWE</sequence>
<evidence type="ECO:0000313" key="2">
    <source>
        <dbReference type="EMBL" id="KAG6947145.1"/>
    </source>
</evidence>
<comment type="caution">
    <text evidence="2">The sequence shown here is derived from an EMBL/GenBank/DDBJ whole genome shotgun (WGS) entry which is preliminary data.</text>
</comment>
<evidence type="ECO:0000256" key="1">
    <source>
        <dbReference type="SAM" id="MobiDB-lite"/>
    </source>
</evidence>
<dbReference type="Proteomes" id="UP000688947">
    <property type="component" value="Unassembled WGS sequence"/>
</dbReference>
<dbReference type="VEuPathDB" id="FungiDB:PC110_g18288"/>
<gene>
    <name evidence="2" type="ORF">JG687_00016301</name>
</gene>
<name>A0A8T1TWD5_9STRA</name>
<dbReference type="VEuPathDB" id="FungiDB:PC110_g18295"/>
<feature type="compositionally biased region" description="Low complexity" evidence="1">
    <location>
        <begin position="168"/>
        <end position="185"/>
    </location>
</feature>
<evidence type="ECO:0000313" key="3">
    <source>
        <dbReference type="Proteomes" id="UP000688947"/>
    </source>
</evidence>
<dbReference type="PANTHER" id="PTHR40866">
    <property type="entry name" value="BED-TYPE DOMAIN-CONTAINING PROTEIN"/>
    <property type="match status" value="1"/>
</dbReference>
<dbReference type="AlphaFoldDB" id="A0A8T1TWD5"/>
<dbReference type="PANTHER" id="PTHR40866:SF1">
    <property type="entry name" value="BED-TYPE DOMAIN-CONTAINING PROTEIN"/>
    <property type="match status" value="1"/>
</dbReference>
<accession>A0A8T1TWD5</accession>
<reference evidence="2" key="1">
    <citation type="submission" date="2021-01" db="EMBL/GenBank/DDBJ databases">
        <title>Phytophthora aleatoria, a newly-described species from Pinus radiata is distinct from Phytophthora cactorum isolates based on comparative genomics.</title>
        <authorList>
            <person name="Mcdougal R."/>
            <person name="Panda P."/>
            <person name="Williams N."/>
            <person name="Studholme D.J."/>
        </authorList>
    </citation>
    <scope>NUCLEOTIDE SEQUENCE</scope>
    <source>
        <strain evidence="2">NZFS 3830</strain>
    </source>
</reference>
<dbReference type="EMBL" id="JAENGZ010001613">
    <property type="protein sequence ID" value="KAG6947145.1"/>
    <property type="molecule type" value="Genomic_DNA"/>
</dbReference>
<proteinExistence type="predicted"/>
<feature type="region of interest" description="Disordered" evidence="1">
    <location>
        <begin position="168"/>
        <end position="195"/>
    </location>
</feature>